<dbReference type="InterPro" id="IPR003938">
    <property type="entry name" value="K_chnl_volt-dep_EAG/ELK/ERG"/>
</dbReference>
<dbReference type="SUPFAM" id="SSF51206">
    <property type="entry name" value="cAMP-binding domain-like"/>
    <property type="match status" value="1"/>
</dbReference>
<comment type="caution">
    <text evidence="8">The sequence shown here is derived from an EMBL/GenBank/DDBJ whole genome shotgun (WGS) entry which is preliminary data.</text>
</comment>
<feature type="transmembrane region" description="Helical" evidence="6">
    <location>
        <begin position="407"/>
        <end position="431"/>
    </location>
</feature>
<proteinExistence type="predicted"/>
<feature type="transmembrane region" description="Helical" evidence="6">
    <location>
        <begin position="156"/>
        <end position="174"/>
    </location>
</feature>
<dbReference type="InterPro" id="IPR018490">
    <property type="entry name" value="cNMP-bd_dom_sf"/>
</dbReference>
<protein>
    <recommendedName>
        <fullName evidence="7">F5/8 type C domain-containing protein</fullName>
    </recommendedName>
</protein>
<dbReference type="InterPro" id="IPR000421">
    <property type="entry name" value="FA58C"/>
</dbReference>
<dbReference type="Proteomes" id="UP001189429">
    <property type="component" value="Unassembled WGS sequence"/>
</dbReference>
<dbReference type="PANTHER" id="PTHR10217">
    <property type="entry name" value="VOLTAGE AND LIGAND GATED POTASSIUM CHANNEL"/>
    <property type="match status" value="1"/>
</dbReference>
<keyword evidence="9" id="KW-1185">Reference proteome</keyword>
<evidence type="ECO:0000256" key="5">
    <source>
        <dbReference type="SAM" id="MobiDB-lite"/>
    </source>
</evidence>
<keyword evidence="2 6" id="KW-0812">Transmembrane</keyword>
<dbReference type="EMBL" id="CAUYUJ010009843">
    <property type="protein sequence ID" value="CAK0827821.1"/>
    <property type="molecule type" value="Genomic_DNA"/>
</dbReference>
<evidence type="ECO:0000313" key="8">
    <source>
        <dbReference type="EMBL" id="CAK0827821.1"/>
    </source>
</evidence>
<organism evidence="8 9">
    <name type="scientific">Prorocentrum cordatum</name>
    <dbReference type="NCBI Taxonomy" id="2364126"/>
    <lineage>
        <taxon>Eukaryota</taxon>
        <taxon>Sar</taxon>
        <taxon>Alveolata</taxon>
        <taxon>Dinophyceae</taxon>
        <taxon>Prorocentrales</taxon>
        <taxon>Prorocentraceae</taxon>
        <taxon>Prorocentrum</taxon>
    </lineage>
</organism>
<feature type="transmembrane region" description="Helical" evidence="6">
    <location>
        <begin position="325"/>
        <end position="346"/>
    </location>
</feature>
<sequence length="992" mass="107764">SRSRSRFAGGGGSGRPGAVCHAGAPAATPSPRRRGLPDPPMSQPGTSCTPDADPCGADRIASRSQGRSPLLASESSARKLKALAATAAGYVFELGSGQQDGDSADAGGDIDIRDATVTPGMPKQVSQIWPEEHERVDRLALLSPLVMTESNGFRKAWECVLSILLVYVGIVFPYKVSFVQMRLHAPGDCEAITESTREDSIDTFVLFFFWIDLFLNFVFTYRGEDNIEIAAPSRIIRHYLRGYFGINLLACLPEEIFTPLIEATGIDPGGCSYGGSANIVVRLARLERVTRLARLARLLQIVKIVAFVQKSAVVQLLKVLRSFRLLNWLICLGWIVHLLACGWYLVAALHENHLETWPNRRIISIDGATLLSEAPHILWATSVYFILTVFTTVGFGDMYPVKVGEIIYVVFVMMIGAVLHSIIIGEVITIVSEVDEDTRWKRSRMGLLEAYSSHTQLDRDTVSRLTRWVDGLPSGRSTFDPEDMRRLFTSGIMPRSLLGELPDRLFDGQLARNKFMTTCAISCTSGITPPRFPLFMSTVLCQRSYKAGETVYELHDHAFNIFLVRSGTFAYVCEVTGAGAVDAAKEPGNPAEINVARQASPTMGIKFVTATMGMRMGRTASEKPCMDSNAASQSRTSLKSQFSATSGLEYHLVADGGTLAVVNPGENRRSYSSPNAGASACSALGQGRGAWSLDSSKAREWLQINLGSVRSACGVVVQGHPKRDEWVTRLKVYTSYGGVEGWQEVPLAQAGPEPAAHRDDKVEFQFQVPVATQFVRIEPQEWHGRASLRAAVHVLKQRLHPYELVGRSAYFGEDLLLGPNRTATVRCEQGGCVLLLHKQDLCAAAGAAGAGLLAEFPQFRRVLRAECLRLQARRRRALQHVRTGHMYVSFAAVALQEAWRARRRRLGGGGAAEAEPPAAAPGGRGRGPPQEEPAAATRLDGGMGDGQADRLIADLGALRADVGRQFGAVSAALERLEKLVVALPPQGGAAPS</sequence>
<feature type="region of interest" description="Disordered" evidence="5">
    <location>
        <begin position="906"/>
        <end position="945"/>
    </location>
</feature>
<dbReference type="InterPro" id="IPR005821">
    <property type="entry name" value="Ion_trans_dom"/>
</dbReference>
<name>A0ABN9S7U3_9DINO</name>
<dbReference type="SUPFAM" id="SSF81324">
    <property type="entry name" value="Voltage-gated potassium channels"/>
    <property type="match status" value="1"/>
</dbReference>
<feature type="region of interest" description="Disordered" evidence="5">
    <location>
        <begin position="1"/>
        <end position="72"/>
    </location>
</feature>
<feature type="compositionally biased region" description="Low complexity" evidence="5">
    <location>
        <begin position="912"/>
        <end position="921"/>
    </location>
</feature>
<feature type="transmembrane region" description="Helical" evidence="6">
    <location>
        <begin position="204"/>
        <end position="221"/>
    </location>
</feature>
<dbReference type="InterPro" id="IPR050818">
    <property type="entry name" value="KCNH_animal-type"/>
</dbReference>
<feature type="non-terminal residue" evidence="8">
    <location>
        <position position="1"/>
    </location>
</feature>
<feature type="domain" description="F5/8 type C" evidence="7">
    <location>
        <begin position="641"/>
        <end position="795"/>
    </location>
</feature>
<evidence type="ECO:0000259" key="7">
    <source>
        <dbReference type="PROSITE" id="PS50022"/>
    </source>
</evidence>
<accession>A0ABN9S7U3</accession>
<dbReference type="SUPFAM" id="SSF49785">
    <property type="entry name" value="Galactose-binding domain-like"/>
    <property type="match status" value="1"/>
</dbReference>
<dbReference type="PRINTS" id="PR01463">
    <property type="entry name" value="EAGCHANLFMLY"/>
</dbReference>
<evidence type="ECO:0000256" key="3">
    <source>
        <dbReference type="ARBA" id="ARBA00022989"/>
    </source>
</evidence>
<reference evidence="8" key="1">
    <citation type="submission" date="2023-10" db="EMBL/GenBank/DDBJ databases">
        <authorList>
            <person name="Chen Y."/>
            <person name="Shah S."/>
            <person name="Dougan E. K."/>
            <person name="Thang M."/>
            <person name="Chan C."/>
        </authorList>
    </citation>
    <scope>NUCLEOTIDE SEQUENCE [LARGE SCALE GENOMIC DNA]</scope>
</reference>
<evidence type="ECO:0000256" key="2">
    <source>
        <dbReference type="ARBA" id="ARBA00022692"/>
    </source>
</evidence>
<keyword evidence="3 6" id="KW-1133">Transmembrane helix</keyword>
<dbReference type="PANTHER" id="PTHR10217:SF435">
    <property type="entry name" value="POTASSIUM VOLTAGE-GATED CHANNEL PROTEIN EAG"/>
    <property type="match status" value="1"/>
</dbReference>
<evidence type="ECO:0000256" key="1">
    <source>
        <dbReference type="ARBA" id="ARBA00004141"/>
    </source>
</evidence>
<evidence type="ECO:0000313" key="9">
    <source>
        <dbReference type="Proteomes" id="UP001189429"/>
    </source>
</evidence>
<feature type="transmembrane region" description="Helical" evidence="6">
    <location>
        <begin position="377"/>
        <end position="395"/>
    </location>
</feature>
<dbReference type="Pfam" id="PF00754">
    <property type="entry name" value="F5_F8_type_C"/>
    <property type="match status" value="1"/>
</dbReference>
<dbReference type="PROSITE" id="PS50022">
    <property type="entry name" value="FA58C_3"/>
    <property type="match status" value="1"/>
</dbReference>
<evidence type="ECO:0000256" key="6">
    <source>
        <dbReference type="SAM" id="Phobius"/>
    </source>
</evidence>
<keyword evidence="4 6" id="KW-0472">Membrane</keyword>
<evidence type="ECO:0000256" key="4">
    <source>
        <dbReference type="ARBA" id="ARBA00023136"/>
    </source>
</evidence>
<dbReference type="Gene3D" id="1.10.287.70">
    <property type="match status" value="1"/>
</dbReference>
<dbReference type="Pfam" id="PF00520">
    <property type="entry name" value="Ion_trans"/>
    <property type="match status" value="1"/>
</dbReference>
<comment type="subcellular location">
    <subcellularLocation>
        <location evidence="1">Membrane</location>
        <topology evidence="1">Multi-pass membrane protein</topology>
    </subcellularLocation>
</comment>
<gene>
    <name evidence="8" type="ORF">PCOR1329_LOCUS27253</name>
</gene>
<dbReference type="InterPro" id="IPR008979">
    <property type="entry name" value="Galactose-bd-like_sf"/>
</dbReference>
<dbReference type="Gene3D" id="2.60.120.260">
    <property type="entry name" value="Galactose-binding domain-like"/>
    <property type="match status" value="1"/>
</dbReference>